<dbReference type="KEGG" id="dsq:DICSQDRAFT_28419"/>
<dbReference type="Proteomes" id="UP000053319">
    <property type="component" value="Unassembled WGS sequence"/>
</dbReference>
<gene>
    <name evidence="1" type="ORF">DICSQDRAFT_28419</name>
</gene>
<dbReference type="EMBL" id="JH719410">
    <property type="protein sequence ID" value="EJF61375.1"/>
    <property type="molecule type" value="Genomic_DNA"/>
</dbReference>
<name>R7T063_DICSQ</name>
<sequence length="70" mass="7893">KPKNIDSFLFPGLYHVAALQNNPLKIWDSYRQRFMHSRPIILFATGDTPAMAYMNGLVGHSGAHGCRLFC</sequence>
<feature type="non-terminal residue" evidence="1">
    <location>
        <position position="70"/>
    </location>
</feature>
<reference evidence="1 2" key="1">
    <citation type="journal article" date="2012" name="Science">
        <title>The Paleozoic origin of enzymatic lignin decomposition reconstructed from 31 fungal genomes.</title>
        <authorList>
            <person name="Floudas D."/>
            <person name="Binder M."/>
            <person name="Riley R."/>
            <person name="Barry K."/>
            <person name="Blanchette R.A."/>
            <person name="Henrissat B."/>
            <person name="Martinez A.T."/>
            <person name="Otillar R."/>
            <person name="Spatafora J.W."/>
            <person name="Yadav J.S."/>
            <person name="Aerts A."/>
            <person name="Benoit I."/>
            <person name="Boyd A."/>
            <person name="Carlson A."/>
            <person name="Copeland A."/>
            <person name="Coutinho P.M."/>
            <person name="de Vries R.P."/>
            <person name="Ferreira P."/>
            <person name="Findley K."/>
            <person name="Foster B."/>
            <person name="Gaskell J."/>
            <person name="Glotzer D."/>
            <person name="Gorecki P."/>
            <person name="Heitman J."/>
            <person name="Hesse C."/>
            <person name="Hori C."/>
            <person name="Igarashi K."/>
            <person name="Jurgens J.A."/>
            <person name="Kallen N."/>
            <person name="Kersten P."/>
            <person name="Kohler A."/>
            <person name="Kuees U."/>
            <person name="Kumar T.K.A."/>
            <person name="Kuo A."/>
            <person name="LaButti K."/>
            <person name="Larrondo L.F."/>
            <person name="Lindquist E."/>
            <person name="Ling A."/>
            <person name="Lombard V."/>
            <person name="Lucas S."/>
            <person name="Lundell T."/>
            <person name="Martin R."/>
            <person name="McLaughlin D.J."/>
            <person name="Morgenstern I."/>
            <person name="Morin E."/>
            <person name="Murat C."/>
            <person name="Nagy L.G."/>
            <person name="Nolan M."/>
            <person name="Ohm R.A."/>
            <person name="Patyshakuliyeva A."/>
            <person name="Rokas A."/>
            <person name="Ruiz-Duenas F.J."/>
            <person name="Sabat G."/>
            <person name="Salamov A."/>
            <person name="Samejima M."/>
            <person name="Schmutz J."/>
            <person name="Slot J.C."/>
            <person name="St John F."/>
            <person name="Stenlid J."/>
            <person name="Sun H."/>
            <person name="Sun S."/>
            <person name="Syed K."/>
            <person name="Tsang A."/>
            <person name="Wiebenga A."/>
            <person name="Young D."/>
            <person name="Pisabarro A."/>
            <person name="Eastwood D.C."/>
            <person name="Martin F."/>
            <person name="Cullen D."/>
            <person name="Grigoriev I.V."/>
            <person name="Hibbett D.S."/>
        </authorList>
    </citation>
    <scope>NUCLEOTIDE SEQUENCE [LARGE SCALE GENOMIC DNA]</scope>
    <source>
        <strain evidence="1 2">LYAD-421 SS1</strain>
    </source>
</reference>
<proteinExistence type="predicted"/>
<dbReference type="HOGENOM" id="CLU_148805_1_1_1"/>
<evidence type="ECO:0000313" key="2">
    <source>
        <dbReference type="Proteomes" id="UP000053319"/>
    </source>
</evidence>
<evidence type="ECO:0000313" key="1">
    <source>
        <dbReference type="EMBL" id="EJF61375.1"/>
    </source>
</evidence>
<dbReference type="RefSeq" id="XP_007365820.1">
    <property type="nucleotide sequence ID" value="XM_007365758.1"/>
</dbReference>
<protein>
    <submittedName>
        <fullName evidence="1">Uncharacterized protein</fullName>
    </submittedName>
</protein>
<dbReference type="OrthoDB" id="2669721at2759"/>
<accession>R7T063</accession>
<dbReference type="AlphaFoldDB" id="R7T063"/>
<feature type="non-terminal residue" evidence="1">
    <location>
        <position position="1"/>
    </location>
</feature>
<organism evidence="1 2">
    <name type="scientific">Dichomitus squalens (strain LYAD-421)</name>
    <name type="common">Western red white-rot fungus</name>
    <dbReference type="NCBI Taxonomy" id="732165"/>
    <lineage>
        <taxon>Eukaryota</taxon>
        <taxon>Fungi</taxon>
        <taxon>Dikarya</taxon>
        <taxon>Basidiomycota</taxon>
        <taxon>Agaricomycotina</taxon>
        <taxon>Agaricomycetes</taxon>
        <taxon>Polyporales</taxon>
        <taxon>Polyporaceae</taxon>
        <taxon>Dichomitus</taxon>
    </lineage>
</organism>
<dbReference type="GeneID" id="18841717"/>